<dbReference type="EMBL" id="MAEM01000385">
    <property type="protein sequence ID" value="OBS00141.1"/>
    <property type="molecule type" value="Genomic_DNA"/>
</dbReference>
<evidence type="ECO:0000256" key="3">
    <source>
        <dbReference type="ARBA" id="ARBA00012054"/>
    </source>
</evidence>
<dbReference type="Proteomes" id="UP000093757">
    <property type="component" value="Unassembled WGS sequence"/>
</dbReference>
<evidence type="ECO:0000256" key="5">
    <source>
        <dbReference type="ARBA" id="ARBA00022741"/>
    </source>
</evidence>
<gene>
    <name evidence="11" type="ORF">A9W98_26565</name>
    <name evidence="12" type="ORF">AWC08_28775</name>
</gene>
<dbReference type="GO" id="GO:0046316">
    <property type="term" value="F:gluconokinase activity"/>
    <property type="evidence" value="ECO:0007669"/>
    <property type="project" value="UniProtKB-EC"/>
</dbReference>
<dbReference type="RefSeq" id="WP_065135537.1">
    <property type="nucleotide sequence ID" value="NZ_JACKSU010000048.1"/>
</dbReference>
<evidence type="ECO:0000256" key="7">
    <source>
        <dbReference type="ARBA" id="ARBA00022840"/>
    </source>
</evidence>
<evidence type="ECO:0000256" key="4">
    <source>
        <dbReference type="ARBA" id="ARBA00022679"/>
    </source>
</evidence>
<evidence type="ECO:0000256" key="6">
    <source>
        <dbReference type="ARBA" id="ARBA00022777"/>
    </source>
</evidence>
<dbReference type="Pfam" id="PF01202">
    <property type="entry name" value="SKI"/>
    <property type="match status" value="1"/>
</dbReference>
<dbReference type="EC" id="2.7.1.12" evidence="3 10"/>
<evidence type="ECO:0000256" key="8">
    <source>
        <dbReference type="ARBA" id="ARBA00023064"/>
    </source>
</evidence>
<evidence type="ECO:0000256" key="10">
    <source>
        <dbReference type="RuleBase" id="RU363066"/>
    </source>
</evidence>
<dbReference type="PANTHER" id="PTHR43442:SF3">
    <property type="entry name" value="GLUCONOKINASE-RELATED"/>
    <property type="match status" value="1"/>
</dbReference>
<dbReference type="Gene3D" id="3.40.50.300">
    <property type="entry name" value="P-loop containing nucleotide triphosphate hydrolases"/>
    <property type="match status" value="1"/>
</dbReference>
<keyword evidence="4 10" id="KW-0808">Transferase</keyword>
<evidence type="ECO:0000313" key="14">
    <source>
        <dbReference type="Proteomes" id="UP000193928"/>
    </source>
</evidence>
<dbReference type="Proteomes" id="UP000193928">
    <property type="component" value="Unassembled WGS sequence"/>
</dbReference>
<evidence type="ECO:0000313" key="13">
    <source>
        <dbReference type="Proteomes" id="UP000093757"/>
    </source>
</evidence>
<comment type="catalytic activity">
    <reaction evidence="9 10">
        <text>D-gluconate + ATP = 6-phospho-D-gluconate + ADP + H(+)</text>
        <dbReference type="Rhea" id="RHEA:19433"/>
        <dbReference type="ChEBI" id="CHEBI:15378"/>
        <dbReference type="ChEBI" id="CHEBI:18391"/>
        <dbReference type="ChEBI" id="CHEBI:30616"/>
        <dbReference type="ChEBI" id="CHEBI:58759"/>
        <dbReference type="ChEBI" id="CHEBI:456216"/>
        <dbReference type="EC" id="2.7.1.12"/>
    </reaction>
</comment>
<comment type="similarity">
    <text evidence="2 10">Belongs to the gluconokinase GntK/GntV family.</text>
</comment>
<keyword evidence="8" id="KW-0311">Gluconate utilization</keyword>
<keyword evidence="5 10" id="KW-0547">Nucleotide-binding</keyword>
<dbReference type="GO" id="GO:0005737">
    <property type="term" value="C:cytoplasm"/>
    <property type="evidence" value="ECO:0007669"/>
    <property type="project" value="TreeGrafter"/>
</dbReference>
<organism evidence="11 13">
    <name type="scientific">Mycobacterium gordonae</name>
    <dbReference type="NCBI Taxonomy" id="1778"/>
    <lineage>
        <taxon>Bacteria</taxon>
        <taxon>Bacillati</taxon>
        <taxon>Actinomycetota</taxon>
        <taxon>Actinomycetes</taxon>
        <taxon>Mycobacteriales</taxon>
        <taxon>Mycobacteriaceae</taxon>
        <taxon>Mycobacterium</taxon>
    </lineage>
</organism>
<dbReference type="OrthoDB" id="9795716at2"/>
<evidence type="ECO:0000256" key="2">
    <source>
        <dbReference type="ARBA" id="ARBA00008420"/>
    </source>
</evidence>
<dbReference type="InterPro" id="IPR006001">
    <property type="entry name" value="Therm_gnt_kin"/>
</dbReference>
<dbReference type="InterPro" id="IPR027417">
    <property type="entry name" value="P-loop_NTPase"/>
</dbReference>
<keyword evidence="7 10" id="KW-0067">ATP-binding</keyword>
<comment type="pathway">
    <text evidence="1">Carbohydrate acid metabolism.</text>
</comment>
<evidence type="ECO:0000256" key="9">
    <source>
        <dbReference type="ARBA" id="ARBA00048090"/>
    </source>
</evidence>
<dbReference type="GO" id="GO:0005524">
    <property type="term" value="F:ATP binding"/>
    <property type="evidence" value="ECO:0007669"/>
    <property type="project" value="UniProtKB-KW"/>
</dbReference>
<evidence type="ECO:0000256" key="1">
    <source>
        <dbReference type="ARBA" id="ARBA00004761"/>
    </source>
</evidence>
<evidence type="ECO:0000313" key="12">
    <source>
        <dbReference type="EMBL" id="ORV82154.1"/>
    </source>
</evidence>
<comment type="caution">
    <text evidence="11">The sequence shown here is derived from an EMBL/GenBank/DDBJ whole genome shotgun (WGS) entry which is preliminary data.</text>
</comment>
<dbReference type="EMBL" id="LQOY01000114">
    <property type="protein sequence ID" value="ORV82154.1"/>
    <property type="molecule type" value="Genomic_DNA"/>
</dbReference>
<dbReference type="GO" id="GO:0019521">
    <property type="term" value="P:D-gluconate metabolic process"/>
    <property type="evidence" value="ECO:0007669"/>
    <property type="project" value="UniProtKB-KW"/>
</dbReference>
<reference evidence="12 14" key="1">
    <citation type="submission" date="2016-01" db="EMBL/GenBank/DDBJ databases">
        <title>The new phylogeny of the genus Mycobacterium.</title>
        <authorList>
            <person name="Tarcisio F."/>
            <person name="Conor M."/>
            <person name="Antonella G."/>
            <person name="Elisabetta G."/>
            <person name="Giulia F.S."/>
            <person name="Sara T."/>
            <person name="Anna F."/>
            <person name="Clotilde B."/>
            <person name="Roberto B."/>
            <person name="Veronica D.S."/>
            <person name="Fabio R."/>
            <person name="Monica P."/>
            <person name="Olivier J."/>
            <person name="Enrico T."/>
            <person name="Nicola S."/>
        </authorList>
    </citation>
    <scope>NUCLEOTIDE SEQUENCE [LARGE SCALE GENOMIC DNA]</scope>
    <source>
        <strain evidence="12 14">DSM 44160</strain>
    </source>
</reference>
<dbReference type="FunFam" id="3.40.50.300:FF:000522">
    <property type="entry name" value="Gluconokinase"/>
    <property type="match status" value="1"/>
</dbReference>
<dbReference type="NCBIfam" id="TIGR01313">
    <property type="entry name" value="therm_gnt_kin"/>
    <property type="match status" value="1"/>
</dbReference>
<reference evidence="11 13" key="2">
    <citation type="submission" date="2016-06" db="EMBL/GenBank/DDBJ databases">
        <authorList>
            <person name="Kjaerup R.B."/>
            <person name="Dalgaard T.S."/>
            <person name="Juul-Madsen H.R."/>
        </authorList>
    </citation>
    <scope>NUCLEOTIDE SEQUENCE [LARGE SCALE GENOMIC DNA]</scope>
    <source>
        <strain evidence="11 13">1245752.6</strain>
    </source>
</reference>
<protein>
    <recommendedName>
        <fullName evidence="3 10">Gluconokinase</fullName>
        <ecNumber evidence="3 10">2.7.1.12</ecNumber>
    </recommendedName>
</protein>
<evidence type="ECO:0000313" key="11">
    <source>
        <dbReference type="EMBL" id="OBS00141.1"/>
    </source>
</evidence>
<keyword evidence="14" id="KW-1185">Reference proteome</keyword>
<dbReference type="AlphaFoldDB" id="A0A1A6BCX9"/>
<accession>A0A1A6BCX9</accession>
<keyword evidence="6 10" id="KW-0418">Kinase</keyword>
<dbReference type="CDD" id="cd02021">
    <property type="entry name" value="GntK"/>
    <property type="match status" value="1"/>
</dbReference>
<name>A0A1A6BCX9_MYCGO</name>
<dbReference type="SUPFAM" id="SSF52540">
    <property type="entry name" value="P-loop containing nucleoside triphosphate hydrolases"/>
    <property type="match status" value="1"/>
</dbReference>
<proteinExistence type="inferred from homology"/>
<dbReference type="InterPro" id="IPR031322">
    <property type="entry name" value="Shikimate/glucono_kinase"/>
</dbReference>
<sequence>MVIGVSGSGKSTVGAALARRLGVAFEDADHLHPPANIDKMTAGEPLTDDDRYPWLDKVGEWLAAHPDGVMSCSALRRAYRDRLRRYSPSARFLHLRGRPDLIAARLAARSGHFMPATLLQSQLDTLEPLGTDEPGVVIDIDDRDVNAIVDAFLTSAG</sequence>
<dbReference type="PANTHER" id="PTHR43442">
    <property type="entry name" value="GLUCONOKINASE-RELATED"/>
    <property type="match status" value="1"/>
</dbReference>